<protein>
    <submittedName>
        <fullName evidence="1">Uncharacterized protein</fullName>
    </submittedName>
</protein>
<dbReference type="Proteomes" id="UP000345266">
    <property type="component" value="Unassembled WGS sequence"/>
</dbReference>
<dbReference type="AlphaFoldDB" id="A0A564VSS9"/>
<accession>A0A564VSS9</accession>
<evidence type="ECO:0000313" key="2">
    <source>
        <dbReference type="Proteomes" id="UP000345266"/>
    </source>
</evidence>
<dbReference type="EMBL" id="CABHNT010000038">
    <property type="protein sequence ID" value="VUX35448.1"/>
    <property type="molecule type" value="Genomic_DNA"/>
</dbReference>
<sequence length="30" mass="3225">MTPGITLGGGLHRSLPVIRFTAKEGGERWS</sequence>
<name>A0A564VSS9_BIFLI</name>
<reference evidence="1 2" key="1">
    <citation type="submission" date="2019-07" db="EMBL/GenBank/DDBJ databases">
        <authorList>
            <person name="Hibberd C M."/>
            <person name="Gehrig L. J."/>
            <person name="Chang H.-W."/>
            <person name="Venkatesh S."/>
        </authorList>
    </citation>
    <scope>NUCLEOTIDE SEQUENCE [LARGE SCALE GENOMIC DNA]</scope>
    <source>
        <strain evidence="1">Bifidobacterium_longum_subsp_infantis_JG_Bg463</strain>
    </source>
</reference>
<evidence type="ECO:0000313" key="1">
    <source>
        <dbReference type="EMBL" id="VUX35448.1"/>
    </source>
</evidence>
<proteinExistence type="predicted"/>
<gene>
    <name evidence="1" type="ORF">BLJG463_01635</name>
</gene>
<organism evidence="1 2">
    <name type="scientific">Bifidobacterium longum subsp. infantis</name>
    <dbReference type="NCBI Taxonomy" id="1682"/>
    <lineage>
        <taxon>Bacteria</taxon>
        <taxon>Bacillati</taxon>
        <taxon>Actinomycetota</taxon>
        <taxon>Actinomycetes</taxon>
        <taxon>Bifidobacteriales</taxon>
        <taxon>Bifidobacteriaceae</taxon>
        <taxon>Bifidobacterium</taxon>
    </lineage>
</organism>